<keyword evidence="4" id="KW-0963">Cytoplasm</keyword>
<dbReference type="InterPro" id="IPR036390">
    <property type="entry name" value="WH_DNA-bd_sf"/>
</dbReference>
<evidence type="ECO:0000256" key="7">
    <source>
        <dbReference type="SAM" id="MobiDB-lite"/>
    </source>
</evidence>
<proteinExistence type="inferred from homology"/>
<keyword evidence="5" id="KW-0736">Signalosome</keyword>
<evidence type="ECO:0000256" key="1">
    <source>
        <dbReference type="ARBA" id="ARBA00004123"/>
    </source>
</evidence>
<evidence type="ECO:0000256" key="3">
    <source>
        <dbReference type="ARBA" id="ARBA00008793"/>
    </source>
</evidence>
<dbReference type="EMBL" id="CAWUHD010000058">
    <property type="protein sequence ID" value="CAK7225132.1"/>
    <property type="molecule type" value="Genomic_DNA"/>
</dbReference>
<keyword evidence="10" id="KW-1185">Reference proteome</keyword>
<sequence length="463" mass="52116">MASSSLQQETYFASMANQGNIIVQETPKFDLESYIQNYKGPTRFDRLMLVGRSSVPLYLDALKLALAEAQQSHDISRYREVWGYLKLAGVDDAELRYNKSWVESTDAANKAETKRLEREMKVYKNNLVKESIRMGHEELGKHLESIGDLLGATDAYNRMRPDVSTPKHIVDMGRHLVSVAMQRKEWVSVIGQLNKITGLQGTDEEKLMQPYIRSMSGVALLGQENYEAAARSFLEVDGSTGATISAITGGFLSANDIAVYGGLLALATMDRTKLQSNVLENGRFRAFLEQEPHIRRAIAQFVNGRYAACLSILASYRADYMLDFYLQRHVNAIYTKIRNKCITNYLVPFSCVTLASMDAAFSEPGQSIESELATMIQKGLVNARIDSINKLVRTVKDKPRVKLHKDALEVVSKFEKDTLERLRRVNIAEAELEVKASRKGHNMPDHMPNPNETWYETSTPVAE</sequence>
<dbReference type="InterPro" id="IPR000717">
    <property type="entry name" value="PCI_dom"/>
</dbReference>
<dbReference type="PANTHER" id="PTHR14145:SF2">
    <property type="entry name" value="COP9 SIGNALOSOME COMPLEX SUBUNIT 1"/>
    <property type="match status" value="1"/>
</dbReference>
<dbReference type="Proteomes" id="UP001642482">
    <property type="component" value="Unassembled WGS sequence"/>
</dbReference>
<gene>
    <name evidence="9" type="ORF">SEUCBS140593_005800</name>
</gene>
<comment type="similarity">
    <text evidence="3">Belongs to the CSN1 family.</text>
</comment>
<dbReference type="SMART" id="SM00088">
    <property type="entry name" value="PINT"/>
    <property type="match status" value="1"/>
</dbReference>
<dbReference type="InterPro" id="IPR019585">
    <property type="entry name" value="Rpn7/CSN1"/>
</dbReference>
<comment type="subcellular location">
    <subcellularLocation>
        <location evidence="2">Cytoplasm</location>
    </subcellularLocation>
    <subcellularLocation>
        <location evidence="1">Nucleus</location>
    </subcellularLocation>
</comment>
<feature type="domain" description="PCI" evidence="8">
    <location>
        <begin position="225"/>
        <end position="399"/>
    </location>
</feature>
<evidence type="ECO:0000256" key="4">
    <source>
        <dbReference type="ARBA" id="ARBA00022490"/>
    </source>
</evidence>
<accession>A0ABP0BZG9</accession>
<evidence type="ECO:0000313" key="9">
    <source>
        <dbReference type="EMBL" id="CAK7225132.1"/>
    </source>
</evidence>
<feature type="compositionally biased region" description="Polar residues" evidence="7">
    <location>
        <begin position="450"/>
        <end position="463"/>
    </location>
</feature>
<dbReference type="SUPFAM" id="SSF46785">
    <property type="entry name" value="Winged helix' DNA-binding domain"/>
    <property type="match status" value="1"/>
</dbReference>
<feature type="region of interest" description="Disordered" evidence="7">
    <location>
        <begin position="437"/>
        <end position="463"/>
    </location>
</feature>
<evidence type="ECO:0000313" key="10">
    <source>
        <dbReference type="Proteomes" id="UP001642482"/>
    </source>
</evidence>
<dbReference type="Pfam" id="PF10602">
    <property type="entry name" value="RPN7"/>
    <property type="match status" value="1"/>
</dbReference>
<name>A0ABP0BZG9_9PEZI</name>
<comment type="caution">
    <text evidence="9">The sequence shown here is derived from an EMBL/GenBank/DDBJ whole genome shotgun (WGS) entry which is preliminary data.</text>
</comment>
<dbReference type="Gene3D" id="1.25.40.570">
    <property type="match status" value="1"/>
</dbReference>
<dbReference type="PANTHER" id="PTHR14145">
    <property type="entry name" value="26S PROTESOME SUBUNIT 6"/>
    <property type="match status" value="1"/>
</dbReference>
<protein>
    <recommendedName>
        <fullName evidence="8">PCI domain-containing protein</fullName>
    </recommendedName>
</protein>
<evidence type="ECO:0000256" key="2">
    <source>
        <dbReference type="ARBA" id="ARBA00004496"/>
    </source>
</evidence>
<reference evidence="9 10" key="1">
    <citation type="submission" date="2024-01" db="EMBL/GenBank/DDBJ databases">
        <authorList>
            <person name="Allen C."/>
            <person name="Tagirdzhanova G."/>
        </authorList>
    </citation>
    <scope>NUCLEOTIDE SEQUENCE [LARGE SCALE GENOMIC DNA]</scope>
</reference>
<evidence type="ECO:0000256" key="6">
    <source>
        <dbReference type="ARBA" id="ARBA00023242"/>
    </source>
</evidence>
<evidence type="ECO:0000256" key="5">
    <source>
        <dbReference type="ARBA" id="ARBA00022790"/>
    </source>
</evidence>
<organism evidence="9 10">
    <name type="scientific">Sporothrix eucalyptigena</name>
    <dbReference type="NCBI Taxonomy" id="1812306"/>
    <lineage>
        <taxon>Eukaryota</taxon>
        <taxon>Fungi</taxon>
        <taxon>Dikarya</taxon>
        <taxon>Ascomycota</taxon>
        <taxon>Pezizomycotina</taxon>
        <taxon>Sordariomycetes</taxon>
        <taxon>Sordariomycetidae</taxon>
        <taxon>Ophiostomatales</taxon>
        <taxon>Ophiostomataceae</taxon>
        <taxon>Sporothrix</taxon>
    </lineage>
</organism>
<dbReference type="Pfam" id="PF01399">
    <property type="entry name" value="PCI"/>
    <property type="match status" value="1"/>
</dbReference>
<dbReference type="InterPro" id="IPR045135">
    <property type="entry name" value="Rpn7_N"/>
</dbReference>
<dbReference type="PROSITE" id="PS50250">
    <property type="entry name" value="PCI"/>
    <property type="match status" value="1"/>
</dbReference>
<evidence type="ECO:0000259" key="8">
    <source>
        <dbReference type="PROSITE" id="PS50250"/>
    </source>
</evidence>
<keyword evidence="6" id="KW-0539">Nucleus</keyword>